<accession>A0A367RDP5</accession>
<dbReference type="EMBL" id="LXQD01000185">
    <property type="protein sequence ID" value="RCJ33522.1"/>
    <property type="molecule type" value="Genomic_DNA"/>
</dbReference>
<protein>
    <submittedName>
        <fullName evidence="1">Uncharacterized protein</fullName>
    </submittedName>
</protein>
<sequence>MVEYNGKKIEEAERTSVEKPVHSVARLEVTGVKVSVAEGRILKQFLFVPVFSLSALYFNTVQLRLKLLLGQSQFFERRRFYGEGVAVLDATC</sequence>
<evidence type="ECO:0000313" key="1">
    <source>
        <dbReference type="EMBL" id="RCJ33522.1"/>
    </source>
</evidence>
<proteinExistence type="predicted"/>
<organism evidence="1 2">
    <name type="scientific">Nostoc minutum NIES-26</name>
    <dbReference type="NCBI Taxonomy" id="1844469"/>
    <lineage>
        <taxon>Bacteria</taxon>
        <taxon>Bacillati</taxon>
        <taxon>Cyanobacteriota</taxon>
        <taxon>Cyanophyceae</taxon>
        <taxon>Nostocales</taxon>
        <taxon>Nostocaceae</taxon>
        <taxon>Nostoc</taxon>
    </lineage>
</organism>
<evidence type="ECO:0000313" key="2">
    <source>
        <dbReference type="Proteomes" id="UP000252107"/>
    </source>
</evidence>
<comment type="caution">
    <text evidence="1">The sequence shown here is derived from an EMBL/GenBank/DDBJ whole genome shotgun (WGS) entry which is preliminary data.</text>
</comment>
<gene>
    <name evidence="1" type="ORF">A6770_17840</name>
</gene>
<keyword evidence="2" id="KW-1185">Reference proteome</keyword>
<name>A0A367RDP5_9NOSO</name>
<dbReference type="AlphaFoldDB" id="A0A367RDP5"/>
<reference evidence="1" key="1">
    <citation type="submission" date="2016-04" db="EMBL/GenBank/DDBJ databases">
        <authorList>
            <person name="Tabuchi Yagui T.R."/>
        </authorList>
    </citation>
    <scope>NUCLEOTIDE SEQUENCE [LARGE SCALE GENOMIC DNA]</scope>
    <source>
        <strain evidence="1">NIES-26</strain>
    </source>
</reference>
<dbReference type="Proteomes" id="UP000252107">
    <property type="component" value="Unassembled WGS sequence"/>
</dbReference>